<organism evidence="6 7">
    <name type="scientific">Oceanobacillus bengalensis</name>
    <dbReference type="NCBI Taxonomy" id="1435466"/>
    <lineage>
        <taxon>Bacteria</taxon>
        <taxon>Bacillati</taxon>
        <taxon>Bacillota</taxon>
        <taxon>Bacilli</taxon>
        <taxon>Bacillales</taxon>
        <taxon>Bacillaceae</taxon>
        <taxon>Oceanobacillus</taxon>
    </lineage>
</organism>
<accession>A0A494YWN5</accession>
<dbReference type="EMBL" id="RBZO01000019">
    <property type="protein sequence ID" value="RKQ14621.1"/>
    <property type="molecule type" value="Genomic_DNA"/>
</dbReference>
<gene>
    <name evidence="6" type="ORF">D8M05_12330</name>
</gene>
<evidence type="ECO:0000259" key="5">
    <source>
        <dbReference type="Pfam" id="PF00155"/>
    </source>
</evidence>
<dbReference type="InterPro" id="IPR015421">
    <property type="entry name" value="PyrdxlP-dep_Trfase_major"/>
</dbReference>
<dbReference type="Pfam" id="PF00155">
    <property type="entry name" value="Aminotran_1_2"/>
    <property type="match status" value="1"/>
</dbReference>
<evidence type="ECO:0000313" key="6">
    <source>
        <dbReference type="EMBL" id="RKQ14621.1"/>
    </source>
</evidence>
<comment type="caution">
    <text evidence="6">The sequence shown here is derived from an EMBL/GenBank/DDBJ whole genome shotgun (WGS) entry which is preliminary data.</text>
</comment>
<dbReference type="InterPro" id="IPR015422">
    <property type="entry name" value="PyrdxlP-dep_Trfase_small"/>
</dbReference>
<dbReference type="GO" id="GO:0008483">
    <property type="term" value="F:transaminase activity"/>
    <property type="evidence" value="ECO:0007669"/>
    <property type="project" value="UniProtKB-KW"/>
</dbReference>
<evidence type="ECO:0000256" key="3">
    <source>
        <dbReference type="ARBA" id="ARBA00022679"/>
    </source>
</evidence>
<dbReference type="RefSeq" id="WP_121132222.1">
    <property type="nucleotide sequence ID" value="NZ_JBHUFK010000060.1"/>
</dbReference>
<sequence length="387" mass="43224">MYASNKVKNMPEYVFSAFQKKKKELQEKGVDVIDLGIGAPDLPTPSFIYNSLVEEAKDPQNHRYSNYNGSDEFRQAVAEFYKNHFNVDLDPEKEILTLIGSKEGIVHLIQAVINEGDKVLIPNPGYPTYKMGVHLAGGESVNLPLDDNDFVPRFDMLSEEDKDNAKLMFLNYPSNPTTATVEIDTFMEAVSFAGENNIIFAHDSAYNLVTFDKYKSPSALQVPNAKECTVEFGSLSKSFNMTGWRIGYIAGNEQVIKALATLKSNLDTSQFLPIQKAAATALRSDFSSVEENNSIFKSRMEKLHQALNKLGIYSEKPRGTIFLWARVPKGYTSLSFANKLLDEAGIIVTPGTAFGSRGEGYFRISLSVTEERLDEVIHRLTLLNIVR</sequence>
<dbReference type="Gene3D" id="3.40.640.10">
    <property type="entry name" value="Type I PLP-dependent aspartate aminotransferase-like (Major domain)"/>
    <property type="match status" value="1"/>
</dbReference>
<dbReference type="Proteomes" id="UP000281813">
    <property type="component" value="Unassembled WGS sequence"/>
</dbReference>
<keyword evidence="2 4" id="KW-0032">Aminotransferase</keyword>
<dbReference type="PROSITE" id="PS00105">
    <property type="entry name" value="AA_TRANSFER_CLASS_1"/>
    <property type="match status" value="1"/>
</dbReference>
<dbReference type="SUPFAM" id="SSF53383">
    <property type="entry name" value="PLP-dependent transferases"/>
    <property type="match status" value="1"/>
</dbReference>
<keyword evidence="3 4" id="KW-0808">Transferase</keyword>
<dbReference type="InterPro" id="IPR050881">
    <property type="entry name" value="LL-DAP_aminotransferase"/>
</dbReference>
<dbReference type="AlphaFoldDB" id="A0A494YWN5"/>
<comment type="similarity">
    <text evidence="4">Belongs to the class-I pyridoxal-phosphate-dependent aminotransferase family.</text>
</comment>
<dbReference type="PANTHER" id="PTHR42832">
    <property type="entry name" value="AMINO ACID AMINOTRANSFERASE"/>
    <property type="match status" value="1"/>
</dbReference>
<dbReference type="GO" id="GO:0030170">
    <property type="term" value="F:pyridoxal phosphate binding"/>
    <property type="evidence" value="ECO:0007669"/>
    <property type="project" value="InterPro"/>
</dbReference>
<dbReference type="InterPro" id="IPR015424">
    <property type="entry name" value="PyrdxlP-dep_Trfase"/>
</dbReference>
<evidence type="ECO:0000256" key="4">
    <source>
        <dbReference type="RuleBase" id="RU000481"/>
    </source>
</evidence>
<evidence type="ECO:0000313" key="7">
    <source>
        <dbReference type="Proteomes" id="UP000281813"/>
    </source>
</evidence>
<dbReference type="InterPro" id="IPR004839">
    <property type="entry name" value="Aminotransferase_I/II_large"/>
</dbReference>
<dbReference type="OrthoDB" id="9802328at2"/>
<keyword evidence="7" id="KW-1185">Reference proteome</keyword>
<evidence type="ECO:0000256" key="1">
    <source>
        <dbReference type="ARBA" id="ARBA00001933"/>
    </source>
</evidence>
<dbReference type="PANTHER" id="PTHR42832:SF3">
    <property type="entry name" value="L-GLUTAMINE--4-(METHYLSULFANYL)-2-OXOBUTANOATE AMINOTRANSFERASE"/>
    <property type="match status" value="1"/>
</dbReference>
<proteinExistence type="inferred from homology"/>
<comment type="cofactor">
    <cofactor evidence="1 4">
        <name>pyridoxal 5'-phosphate</name>
        <dbReference type="ChEBI" id="CHEBI:597326"/>
    </cofactor>
</comment>
<feature type="domain" description="Aminotransferase class I/classII large" evidence="5">
    <location>
        <begin position="31"/>
        <end position="380"/>
    </location>
</feature>
<dbReference type="EC" id="2.6.1.-" evidence="4"/>
<dbReference type="Gene3D" id="3.90.1150.10">
    <property type="entry name" value="Aspartate Aminotransferase, domain 1"/>
    <property type="match status" value="1"/>
</dbReference>
<name>A0A494YWN5_9BACI</name>
<dbReference type="CDD" id="cd00609">
    <property type="entry name" value="AAT_like"/>
    <property type="match status" value="1"/>
</dbReference>
<evidence type="ECO:0000256" key="2">
    <source>
        <dbReference type="ARBA" id="ARBA00022576"/>
    </source>
</evidence>
<reference evidence="6 7" key="1">
    <citation type="journal article" date="2015" name="Antonie Van Leeuwenhoek">
        <title>Oceanobacillus bengalensis sp. nov., a bacterium isolated from seawater of the Bay of Bengal.</title>
        <authorList>
            <person name="Yongchang O."/>
            <person name="Xiang W."/>
            <person name="Wang G."/>
        </authorList>
    </citation>
    <scope>NUCLEOTIDE SEQUENCE [LARGE SCALE GENOMIC DNA]</scope>
    <source>
        <strain evidence="6 7">MCCC 1K00260</strain>
    </source>
</reference>
<protein>
    <recommendedName>
        <fullName evidence="4">Aminotransferase</fullName>
        <ecNumber evidence="4">2.6.1.-</ecNumber>
    </recommendedName>
</protein>
<dbReference type="InterPro" id="IPR004838">
    <property type="entry name" value="NHTrfase_class1_PyrdxlP-BS"/>
</dbReference>